<dbReference type="InterPro" id="IPR027383">
    <property type="entry name" value="Znf_put"/>
</dbReference>
<keyword evidence="6" id="KW-1185">Reference proteome</keyword>
<evidence type="ECO:0000313" key="6">
    <source>
        <dbReference type="Proteomes" id="UP000773462"/>
    </source>
</evidence>
<feature type="transmembrane region" description="Helical" evidence="3">
    <location>
        <begin position="108"/>
        <end position="127"/>
    </location>
</feature>
<keyword evidence="3" id="KW-0812">Transmembrane</keyword>
<evidence type="ECO:0000256" key="2">
    <source>
        <dbReference type="ARBA" id="ARBA00024438"/>
    </source>
</evidence>
<accession>A0ABS4NSR3</accession>
<proteinExistence type="inferred from homology"/>
<dbReference type="Pfam" id="PF13490">
    <property type="entry name" value="zf-HC2"/>
    <property type="match status" value="1"/>
</dbReference>
<evidence type="ECO:0000256" key="3">
    <source>
        <dbReference type="SAM" id="Phobius"/>
    </source>
</evidence>
<sequence length="156" mass="17500">MNCSTVKEWMPHYIDGQLSPEAQQAIYLHIQTCPGCAEWLEEARELAAMWSEMEAGLDVNGQEPVLPHDFPDLTGDVMARIGQLENGRRERIVKSTMSRRRTTRGTSWMHYGVAVGLTFLLLQLGVFENLAYGITEINGHMSTSVSSWFGPQGNNK</sequence>
<gene>
    <name evidence="5" type="ORF">J2Z70_003248</name>
</gene>
<organism evidence="5 6">
    <name type="scientific">Paenibacillus silagei</name>
    <dbReference type="NCBI Taxonomy" id="1670801"/>
    <lineage>
        <taxon>Bacteria</taxon>
        <taxon>Bacillati</taxon>
        <taxon>Bacillota</taxon>
        <taxon>Bacilli</taxon>
        <taxon>Bacillales</taxon>
        <taxon>Paenibacillaceae</taxon>
        <taxon>Paenibacillus</taxon>
    </lineage>
</organism>
<reference evidence="5 6" key="1">
    <citation type="submission" date="2021-03" db="EMBL/GenBank/DDBJ databases">
        <title>Genomic Encyclopedia of Type Strains, Phase IV (KMG-IV): sequencing the most valuable type-strain genomes for metagenomic binning, comparative biology and taxonomic classification.</title>
        <authorList>
            <person name="Goeker M."/>
        </authorList>
    </citation>
    <scope>NUCLEOTIDE SEQUENCE [LARGE SCALE GENOMIC DNA]</scope>
    <source>
        <strain evidence="5 6">DSM 101953</strain>
    </source>
</reference>
<evidence type="ECO:0000313" key="5">
    <source>
        <dbReference type="EMBL" id="MBP2113089.1"/>
    </source>
</evidence>
<evidence type="ECO:0000259" key="4">
    <source>
        <dbReference type="Pfam" id="PF13490"/>
    </source>
</evidence>
<name>A0ABS4NSR3_9BACL</name>
<dbReference type="Proteomes" id="UP000773462">
    <property type="component" value="Unassembled WGS sequence"/>
</dbReference>
<comment type="similarity">
    <text evidence="1">Belongs to the zinc-associated anti-sigma factor (ZAS) superfamily. Anti-sigma-W factor family.</text>
</comment>
<dbReference type="EMBL" id="JAGGLV010000010">
    <property type="protein sequence ID" value="MBP2113089.1"/>
    <property type="molecule type" value="Genomic_DNA"/>
</dbReference>
<dbReference type="Gene3D" id="1.10.10.1320">
    <property type="entry name" value="Anti-sigma factor, zinc-finger domain"/>
    <property type="match status" value="1"/>
</dbReference>
<keyword evidence="3" id="KW-0472">Membrane</keyword>
<keyword evidence="3" id="KW-1133">Transmembrane helix</keyword>
<dbReference type="InterPro" id="IPR041916">
    <property type="entry name" value="Anti_sigma_zinc_sf"/>
</dbReference>
<evidence type="ECO:0000256" key="1">
    <source>
        <dbReference type="ARBA" id="ARBA00024353"/>
    </source>
</evidence>
<protein>
    <recommendedName>
        <fullName evidence="2">Anti-sigma-W factor RsiW</fullName>
    </recommendedName>
</protein>
<dbReference type="RefSeq" id="WP_209874751.1">
    <property type="nucleotide sequence ID" value="NZ_JAGGLV010000010.1"/>
</dbReference>
<comment type="caution">
    <text evidence="5">The sequence shown here is derived from an EMBL/GenBank/DDBJ whole genome shotgun (WGS) entry which is preliminary data.</text>
</comment>
<feature type="domain" description="Putative zinc-finger" evidence="4">
    <location>
        <begin position="3"/>
        <end position="37"/>
    </location>
</feature>